<dbReference type="Proteomes" id="UP000035154">
    <property type="component" value="Unassembled WGS sequence"/>
</dbReference>
<dbReference type="GO" id="GO:0009244">
    <property type="term" value="P:lipopolysaccharide core region biosynthetic process"/>
    <property type="evidence" value="ECO:0007669"/>
    <property type="project" value="TreeGrafter"/>
</dbReference>
<protein>
    <submittedName>
        <fullName evidence="3">Heptosyltransferase</fullName>
    </submittedName>
</protein>
<organism evidence="3 4">
    <name type="scientific">Aliarcobacter butzleri L355</name>
    <dbReference type="NCBI Taxonomy" id="1447263"/>
    <lineage>
        <taxon>Bacteria</taxon>
        <taxon>Pseudomonadati</taxon>
        <taxon>Campylobacterota</taxon>
        <taxon>Epsilonproteobacteria</taxon>
        <taxon>Campylobacterales</taxon>
        <taxon>Arcobacteraceae</taxon>
        <taxon>Aliarcobacter</taxon>
    </lineage>
</organism>
<dbReference type="EMBL" id="JAIW01000011">
    <property type="protein sequence ID" value="KLE11219.1"/>
    <property type="molecule type" value="Genomic_DNA"/>
</dbReference>
<sequence>MERKIKKVIVIRCGALGDLVYSTSVIDALKFEFGENTQIDFISTPICSKLFEFDNRVNRIFPLKHKKIPIFFSSQKKAVVNHSKKEPYDILINFEMGKQFESLVRNIEAKQKIGWFCEDINITKTHMVEICKEFYSNIISKENIDRSFPRVIGFDFNEIKNKFKLPDNYIVVSPSNSHNKKKKINYRAWGHENWKIFLNLLPKNVNIIIIGAKGEEEFFEPLKPYNSNVIDLVGKISIAQMVSVIQYAKTLVVTDTGTAHIASAVNTPVFCLIGPTPAEQTGPYKTPFNYVNIISAGVECSPCYKTKVMKDCKNNICMKNIMPEKVCELLFESNIIVQ</sequence>
<evidence type="ECO:0000256" key="1">
    <source>
        <dbReference type="ARBA" id="ARBA00022676"/>
    </source>
</evidence>
<dbReference type="PANTHER" id="PTHR30160:SF1">
    <property type="entry name" value="LIPOPOLYSACCHARIDE 1,2-N-ACETYLGLUCOSAMINETRANSFERASE-RELATED"/>
    <property type="match status" value="1"/>
</dbReference>
<keyword evidence="1" id="KW-0328">Glycosyltransferase</keyword>
<accession>A0A0G9KXA9</accession>
<dbReference type="AlphaFoldDB" id="A0A0G9KXA9"/>
<evidence type="ECO:0000256" key="2">
    <source>
        <dbReference type="ARBA" id="ARBA00022679"/>
    </source>
</evidence>
<comment type="caution">
    <text evidence="3">The sequence shown here is derived from an EMBL/GenBank/DDBJ whole genome shotgun (WGS) entry which is preliminary data.</text>
</comment>
<dbReference type="SUPFAM" id="SSF53756">
    <property type="entry name" value="UDP-Glycosyltransferase/glycogen phosphorylase"/>
    <property type="match status" value="1"/>
</dbReference>
<name>A0A0G9KXA9_9BACT</name>
<dbReference type="Gene3D" id="3.40.50.2000">
    <property type="entry name" value="Glycogen Phosphorylase B"/>
    <property type="match status" value="2"/>
</dbReference>
<keyword evidence="2 3" id="KW-0808">Transferase</keyword>
<proteinExistence type="predicted"/>
<dbReference type="InterPro" id="IPR051199">
    <property type="entry name" value="LPS_LOS_Heptosyltrfase"/>
</dbReference>
<dbReference type="GO" id="GO:0008713">
    <property type="term" value="F:ADP-heptose-lipopolysaccharide heptosyltransferase activity"/>
    <property type="evidence" value="ECO:0007669"/>
    <property type="project" value="TreeGrafter"/>
</dbReference>
<evidence type="ECO:0000313" key="4">
    <source>
        <dbReference type="Proteomes" id="UP000035154"/>
    </source>
</evidence>
<dbReference type="GO" id="GO:0005829">
    <property type="term" value="C:cytosol"/>
    <property type="evidence" value="ECO:0007669"/>
    <property type="project" value="TreeGrafter"/>
</dbReference>
<gene>
    <name evidence="3" type="ORF">AF80_01820</name>
</gene>
<evidence type="ECO:0000313" key="3">
    <source>
        <dbReference type="EMBL" id="KLE11219.1"/>
    </source>
</evidence>
<dbReference type="PANTHER" id="PTHR30160">
    <property type="entry name" value="TETRAACYLDISACCHARIDE 4'-KINASE-RELATED"/>
    <property type="match status" value="1"/>
</dbReference>
<dbReference type="Pfam" id="PF01075">
    <property type="entry name" value="Glyco_transf_9"/>
    <property type="match status" value="1"/>
</dbReference>
<dbReference type="CDD" id="cd03789">
    <property type="entry name" value="GT9_LPS_heptosyltransferase"/>
    <property type="match status" value="1"/>
</dbReference>
<reference evidence="3 4" key="1">
    <citation type="submission" date="2014-01" db="EMBL/GenBank/DDBJ databases">
        <title>Development of a Comparative Genomic Fingerprinting Assay for High Resolution Genotyping of Arcobacter butzleri.</title>
        <authorList>
            <person name="Webb A.L."/>
            <person name="Inglis G.D."/>
            <person name="Kruczkiewicz P."/>
            <person name="Selinger L.B."/>
            <person name="Taboada E.N."/>
        </authorList>
    </citation>
    <scope>NUCLEOTIDE SEQUENCE [LARGE SCALE GENOMIC DNA]</scope>
    <source>
        <strain evidence="3 4">L355</strain>
    </source>
</reference>
<dbReference type="PATRIC" id="fig|1447263.3.peg.348"/>
<dbReference type="InterPro" id="IPR002201">
    <property type="entry name" value="Glyco_trans_9"/>
</dbReference>
<dbReference type="RefSeq" id="WP_046997811.1">
    <property type="nucleotide sequence ID" value="NZ_JAIW01000011.1"/>
</dbReference>